<protein>
    <submittedName>
        <fullName evidence="1">Uncharacterized protein</fullName>
    </submittedName>
</protein>
<accession>A0A847J453</accession>
<evidence type="ECO:0000313" key="2">
    <source>
        <dbReference type="Proteomes" id="UP000559962"/>
    </source>
</evidence>
<proteinExistence type="predicted"/>
<dbReference type="Proteomes" id="UP000559962">
    <property type="component" value="Unassembled WGS sequence"/>
</dbReference>
<reference evidence="1 2" key="1">
    <citation type="journal article" date="2020" name="Biotechnol. Biofuels">
        <title>New insights from the biogas microbiome by comprehensive genome-resolved metagenomics of nearly 1600 species originating from multiple anaerobic digesters.</title>
        <authorList>
            <person name="Campanaro S."/>
            <person name="Treu L."/>
            <person name="Rodriguez-R L.M."/>
            <person name="Kovalovszki A."/>
            <person name="Ziels R.M."/>
            <person name="Maus I."/>
            <person name="Zhu X."/>
            <person name="Kougias P.G."/>
            <person name="Basile A."/>
            <person name="Luo G."/>
            <person name="Schluter A."/>
            <person name="Konstantinidis K.T."/>
            <person name="Angelidaki I."/>
        </authorList>
    </citation>
    <scope>NUCLEOTIDE SEQUENCE [LARGE SCALE GENOMIC DNA]</scope>
    <source>
        <strain evidence="1">AS27yjCOA_61</strain>
    </source>
</reference>
<sequence>MDEYQLVFQNGKIEVYNSFKDVWAVITTMIENDDLVWVNLDTPTELIRVRKGVE</sequence>
<evidence type="ECO:0000313" key="1">
    <source>
        <dbReference type="EMBL" id="NLH36119.1"/>
    </source>
</evidence>
<organism evidence="1 2">
    <name type="scientific">Pseudolactococcus chungangensis</name>
    <dbReference type="NCBI Taxonomy" id="451457"/>
    <lineage>
        <taxon>Bacteria</taxon>
        <taxon>Bacillati</taxon>
        <taxon>Bacillota</taxon>
        <taxon>Bacilli</taxon>
        <taxon>Lactobacillales</taxon>
        <taxon>Streptococcaceae</taxon>
        <taxon>Pseudolactococcus</taxon>
    </lineage>
</organism>
<gene>
    <name evidence="1" type="ORF">GX453_08925</name>
</gene>
<name>A0A847J453_9LACT</name>
<dbReference type="AlphaFoldDB" id="A0A847J453"/>
<comment type="caution">
    <text evidence="1">The sequence shown here is derived from an EMBL/GenBank/DDBJ whole genome shotgun (WGS) entry which is preliminary data.</text>
</comment>
<dbReference type="EMBL" id="JAAYVO010000120">
    <property type="protein sequence ID" value="NLH36119.1"/>
    <property type="molecule type" value="Genomic_DNA"/>
</dbReference>